<name>Q1AU92_RUBXD</name>
<dbReference type="CDD" id="cd01949">
    <property type="entry name" value="GGDEF"/>
    <property type="match status" value="1"/>
</dbReference>
<dbReference type="InterPro" id="IPR052155">
    <property type="entry name" value="Biofilm_reg_signaling"/>
</dbReference>
<dbReference type="SUPFAM" id="SSF55785">
    <property type="entry name" value="PYP-like sensor domain (PAS domain)"/>
    <property type="match status" value="1"/>
</dbReference>
<dbReference type="PROSITE" id="PS50887">
    <property type="entry name" value="GGDEF"/>
    <property type="match status" value="1"/>
</dbReference>
<dbReference type="PANTHER" id="PTHR44757">
    <property type="entry name" value="DIGUANYLATE CYCLASE DGCP"/>
    <property type="match status" value="1"/>
</dbReference>
<proteinExistence type="predicted"/>
<dbReference type="KEGG" id="rxy:Rxyl_2092"/>
<dbReference type="Pfam" id="PF00990">
    <property type="entry name" value="GGDEF"/>
    <property type="match status" value="1"/>
</dbReference>
<dbReference type="Gene3D" id="3.30.70.270">
    <property type="match status" value="1"/>
</dbReference>
<evidence type="ECO:0000313" key="4">
    <source>
        <dbReference type="Proteomes" id="UP000006637"/>
    </source>
</evidence>
<accession>Q1AU92</accession>
<dbReference type="SUPFAM" id="SSF141868">
    <property type="entry name" value="EAL domain-like"/>
    <property type="match status" value="1"/>
</dbReference>
<dbReference type="NCBIfam" id="TIGR00254">
    <property type="entry name" value="GGDEF"/>
    <property type="match status" value="1"/>
</dbReference>
<gene>
    <name evidence="3" type="ordered locus">Rxyl_2092</name>
</gene>
<feature type="domain" description="EAL" evidence="1">
    <location>
        <begin position="289"/>
        <end position="543"/>
    </location>
</feature>
<dbReference type="InterPro" id="IPR029787">
    <property type="entry name" value="Nucleotide_cyclase"/>
</dbReference>
<dbReference type="EMBL" id="CP000386">
    <property type="protein sequence ID" value="ABG05036.1"/>
    <property type="molecule type" value="Genomic_DNA"/>
</dbReference>
<dbReference type="PANTHER" id="PTHR44757:SF2">
    <property type="entry name" value="BIOFILM ARCHITECTURE MAINTENANCE PROTEIN MBAA"/>
    <property type="match status" value="1"/>
</dbReference>
<dbReference type="InterPro" id="IPR043128">
    <property type="entry name" value="Rev_trsase/Diguanyl_cyclase"/>
</dbReference>
<dbReference type="Gene3D" id="3.20.20.450">
    <property type="entry name" value="EAL domain"/>
    <property type="match status" value="1"/>
</dbReference>
<evidence type="ECO:0000313" key="3">
    <source>
        <dbReference type="EMBL" id="ABG05036.1"/>
    </source>
</evidence>
<dbReference type="InterPro" id="IPR000014">
    <property type="entry name" value="PAS"/>
</dbReference>
<dbReference type="SMART" id="SM00267">
    <property type="entry name" value="GGDEF"/>
    <property type="match status" value="1"/>
</dbReference>
<dbReference type="Pfam" id="PF08448">
    <property type="entry name" value="PAS_4"/>
    <property type="match status" value="1"/>
</dbReference>
<protein>
    <submittedName>
        <fullName evidence="3">Diguanylate cyclase/phosphodiesterase with PAS/PAC sensor(S)</fullName>
    </submittedName>
</protein>
<dbReference type="SMART" id="SM00052">
    <property type="entry name" value="EAL"/>
    <property type="match status" value="1"/>
</dbReference>
<dbReference type="NCBIfam" id="TIGR00229">
    <property type="entry name" value="sensory_box"/>
    <property type="match status" value="1"/>
</dbReference>
<dbReference type="CDD" id="cd01948">
    <property type="entry name" value="EAL"/>
    <property type="match status" value="1"/>
</dbReference>
<evidence type="ECO:0000259" key="1">
    <source>
        <dbReference type="PROSITE" id="PS50883"/>
    </source>
</evidence>
<dbReference type="HOGENOM" id="CLU_000445_70_50_11"/>
<dbReference type="InterPro" id="IPR035965">
    <property type="entry name" value="PAS-like_dom_sf"/>
</dbReference>
<dbReference type="Pfam" id="PF00563">
    <property type="entry name" value="EAL"/>
    <property type="match status" value="1"/>
</dbReference>
<dbReference type="AlphaFoldDB" id="Q1AU92"/>
<dbReference type="STRING" id="266117.Rxyl_2092"/>
<evidence type="ECO:0000259" key="2">
    <source>
        <dbReference type="PROSITE" id="PS50887"/>
    </source>
</evidence>
<feature type="domain" description="GGDEF" evidence="2">
    <location>
        <begin position="148"/>
        <end position="280"/>
    </location>
</feature>
<dbReference type="InterPro" id="IPR000160">
    <property type="entry name" value="GGDEF_dom"/>
</dbReference>
<dbReference type="Proteomes" id="UP000006637">
    <property type="component" value="Chromosome"/>
</dbReference>
<dbReference type="InterPro" id="IPR035919">
    <property type="entry name" value="EAL_sf"/>
</dbReference>
<dbReference type="FunFam" id="3.30.70.270:FF:000001">
    <property type="entry name" value="Diguanylate cyclase domain protein"/>
    <property type="match status" value="1"/>
</dbReference>
<dbReference type="PhylomeDB" id="Q1AU92"/>
<dbReference type="PROSITE" id="PS50883">
    <property type="entry name" value="EAL"/>
    <property type="match status" value="1"/>
</dbReference>
<dbReference type="InterPro" id="IPR013656">
    <property type="entry name" value="PAS_4"/>
</dbReference>
<dbReference type="eggNOG" id="COG5001">
    <property type="taxonomic scope" value="Bacteria"/>
</dbReference>
<sequence length="545" mass="59445">MREERYRELFRYAPEGVISLDAGGRVLGTSGSLRGLLPEEPCGERLLRLVPPGEQEMVSRAVQGALRGELREMEIPCSGGRRLHLTLVPARTGEGVVGVSVVVRDVTGRRALEEQLLREALMDPLTGLLNRTLFLDRLEHAACRSRHAAIALLYMDLDGFKEINDTFGHEAGDEVLREVARRLRSGLRPGDTAARIGGDEFGILLEDSRASEALRVARRLLEDLREPIAAGERRVCVAASVGIAAGRGEDRGALHLMRRADLAMYRAKQRGKNRCEVFDPAATPQALERAGVREALQQAMDRGEFTVHYQPVVALARGGRPVAVEALARWRHRHLGLMLPDQFILSAEQTGMIVPLGQLVLEEACRTAARWRQSGRRLRLGVNLSPRELWQQDLPERAAAALRRAGLGPQDLQLELAESALLQEPEAAAGLLHRLGRLGIGAAIDDFGGARSPLGLLGRFAADGLKLDRSFVRGLEKSREEAAIARAVIELAHRLGMQVTAKGVETEAQATLLRGMGCDLAQGHLFSPPLPERELGLHAGATPSV</sequence>
<organism evidence="3 4">
    <name type="scientific">Rubrobacter xylanophilus (strain DSM 9941 / JCM 11954 / NBRC 16129 / PRD-1)</name>
    <dbReference type="NCBI Taxonomy" id="266117"/>
    <lineage>
        <taxon>Bacteria</taxon>
        <taxon>Bacillati</taxon>
        <taxon>Actinomycetota</taxon>
        <taxon>Rubrobacteria</taxon>
        <taxon>Rubrobacterales</taxon>
        <taxon>Rubrobacteraceae</taxon>
        <taxon>Rubrobacter</taxon>
    </lineage>
</organism>
<dbReference type="InterPro" id="IPR001633">
    <property type="entry name" value="EAL_dom"/>
</dbReference>
<dbReference type="Gene3D" id="3.30.450.20">
    <property type="entry name" value="PAS domain"/>
    <property type="match status" value="1"/>
</dbReference>
<dbReference type="CDD" id="cd00130">
    <property type="entry name" value="PAS"/>
    <property type="match status" value="1"/>
</dbReference>
<dbReference type="SMART" id="SM00091">
    <property type="entry name" value="PAS"/>
    <property type="match status" value="1"/>
</dbReference>
<reference evidence="3 4" key="1">
    <citation type="submission" date="2006-06" db="EMBL/GenBank/DDBJ databases">
        <title>Complete sequence of Rubrobacter xylanophilus DSM 9941.</title>
        <authorList>
            <consortium name="US DOE Joint Genome Institute"/>
            <person name="Copeland A."/>
            <person name="Lucas S."/>
            <person name="Lapidus A."/>
            <person name="Barry K."/>
            <person name="Detter J.C."/>
            <person name="Glavina del Rio T."/>
            <person name="Hammon N."/>
            <person name="Israni S."/>
            <person name="Dalin E."/>
            <person name="Tice H."/>
            <person name="Pitluck S."/>
            <person name="Munk A.C."/>
            <person name="Brettin T."/>
            <person name="Bruce D."/>
            <person name="Han C."/>
            <person name="Tapia R."/>
            <person name="Gilna P."/>
            <person name="Schmutz J."/>
            <person name="Larimer F."/>
            <person name="Land M."/>
            <person name="Hauser L."/>
            <person name="Kyrpides N."/>
            <person name="Lykidis A."/>
            <person name="da Costa M.S."/>
            <person name="Rainey F.A."/>
            <person name="Empadinhas N."/>
            <person name="Jolivet E."/>
            <person name="Battista J.R."/>
            <person name="Richardson P."/>
        </authorList>
    </citation>
    <scope>NUCLEOTIDE SEQUENCE [LARGE SCALE GENOMIC DNA]</scope>
    <source>
        <strain evidence="4">DSM 9941 / NBRC 16129 / PRD-1</strain>
    </source>
</reference>
<dbReference type="SUPFAM" id="SSF55073">
    <property type="entry name" value="Nucleotide cyclase"/>
    <property type="match status" value="1"/>
</dbReference>
<keyword evidence="4" id="KW-1185">Reference proteome</keyword>